<dbReference type="SUPFAM" id="SSF51658">
    <property type="entry name" value="Xylose isomerase-like"/>
    <property type="match status" value="1"/>
</dbReference>
<dbReference type="AlphaFoldDB" id="A0A383SAF5"/>
<dbReference type="GO" id="GO:0016853">
    <property type="term" value="F:isomerase activity"/>
    <property type="evidence" value="ECO:0007669"/>
    <property type="project" value="UniProtKB-KW"/>
</dbReference>
<dbReference type="OrthoDB" id="104997at2"/>
<dbReference type="EMBL" id="RCIW01000010">
    <property type="protein sequence ID" value="RLP09589.1"/>
    <property type="molecule type" value="Genomic_DNA"/>
</dbReference>
<name>A0A383SAF5_9ACTN</name>
<sequence>MKDTLKWSYALNQWDVRMDVFVRHEDQIRGLKTISAAGFDHVELASATGRWGNIGRPEIILLNHGSHQGFKDFLARAGISGVSSIYWDMTAPAEEEGYAFHDALDSGRHSDIVEAAKVYLDFLSSIGGDTLAARPVGSAWRSGPLGDDAIKCIASLWNLVGTEAQRRDVKLAIHYDCLSGLHTVDQLRLFLDATDPDLVGLTIDTAEMTIGGIDPVLFYEENNRRVSHIHLKDTRYRDSGSEYLIPNAEIAMLRGGAGRRIERWFYELGTEGGLVDVPGFVATLRKHNFEGWVVVESDHGRLPAELTLLNSWYLQRRLGIAL</sequence>
<reference evidence="2 5" key="3">
    <citation type="submission" date="2018-10" db="EMBL/GenBank/DDBJ databases">
        <title>Propionibacterium australiense Genome Sequencing and Assembly.</title>
        <authorList>
            <person name="Bernier A.-M."/>
            <person name="Bernard K."/>
        </authorList>
    </citation>
    <scope>NUCLEOTIDE SEQUENCE [LARGE SCALE GENOMIC DNA]</scope>
    <source>
        <strain evidence="2 5">NML98A078</strain>
    </source>
</reference>
<dbReference type="Proteomes" id="UP000263928">
    <property type="component" value="Unassembled WGS sequence"/>
</dbReference>
<reference evidence="4" key="1">
    <citation type="submission" date="2018-08" db="EMBL/GenBank/DDBJ databases">
        <authorList>
            <person name="Hornung B."/>
        </authorList>
    </citation>
    <scope>NUCLEOTIDE SEQUENCE [LARGE SCALE GENOMIC DNA]</scope>
</reference>
<dbReference type="RefSeq" id="WP_119162840.1">
    <property type="nucleotide sequence ID" value="NZ_LR134442.1"/>
</dbReference>
<protein>
    <submittedName>
        <fullName evidence="2">Sugar phosphate isomerase</fullName>
    </submittedName>
    <submittedName>
        <fullName evidence="3">Xylose isomerase-like TIM barrel</fullName>
    </submittedName>
</protein>
<feature type="domain" description="Xylose isomerase-like TIM barrel" evidence="1">
    <location>
        <begin position="33"/>
        <end position="301"/>
    </location>
</feature>
<keyword evidence="4" id="KW-1185">Reference proteome</keyword>
<dbReference type="PANTHER" id="PTHR12110:SF41">
    <property type="entry name" value="INOSOSE DEHYDRATASE"/>
    <property type="match status" value="1"/>
</dbReference>
<accession>A0A383SAF5</accession>
<evidence type="ECO:0000313" key="4">
    <source>
        <dbReference type="Proteomes" id="UP000263928"/>
    </source>
</evidence>
<evidence type="ECO:0000259" key="1">
    <source>
        <dbReference type="Pfam" id="PF01261"/>
    </source>
</evidence>
<evidence type="ECO:0000313" key="3">
    <source>
        <dbReference type="EMBL" id="SYZ34542.1"/>
    </source>
</evidence>
<dbReference type="InterPro" id="IPR050312">
    <property type="entry name" value="IolE/XylAMocC-like"/>
</dbReference>
<dbReference type="PANTHER" id="PTHR12110">
    <property type="entry name" value="HYDROXYPYRUVATE ISOMERASE"/>
    <property type="match status" value="1"/>
</dbReference>
<gene>
    <name evidence="2" type="ORF">D7U36_07260</name>
    <name evidence="3" type="ORF">PROPAUS_2559</name>
</gene>
<evidence type="ECO:0000313" key="5">
    <source>
        <dbReference type="Proteomes" id="UP000279336"/>
    </source>
</evidence>
<dbReference type="Pfam" id="PF01261">
    <property type="entry name" value="AP_endonuc_2"/>
    <property type="match status" value="1"/>
</dbReference>
<reference evidence="3" key="2">
    <citation type="submission" date="2018-08" db="EMBL/GenBank/DDBJ databases">
        <authorList>
            <person name="Ferrada E.E."/>
            <person name="Latorre B.A."/>
        </authorList>
    </citation>
    <scope>NUCLEOTIDE SEQUENCE [LARGE SCALE GENOMIC DNA]</scope>
    <source>
        <strain evidence="3">Propionibacterium_australiense1</strain>
    </source>
</reference>
<dbReference type="EMBL" id="UNQJ01000029">
    <property type="protein sequence ID" value="SYZ34542.1"/>
    <property type="molecule type" value="Genomic_DNA"/>
</dbReference>
<keyword evidence="3" id="KW-0413">Isomerase</keyword>
<evidence type="ECO:0000313" key="2">
    <source>
        <dbReference type="EMBL" id="RLP09589.1"/>
    </source>
</evidence>
<dbReference type="Gene3D" id="3.20.20.150">
    <property type="entry name" value="Divalent-metal-dependent TIM barrel enzymes"/>
    <property type="match status" value="1"/>
</dbReference>
<dbReference type="Proteomes" id="UP000279336">
    <property type="component" value="Unassembled WGS sequence"/>
</dbReference>
<proteinExistence type="predicted"/>
<organism evidence="3 4">
    <name type="scientific">Propionibacterium australiense</name>
    <dbReference type="NCBI Taxonomy" id="119981"/>
    <lineage>
        <taxon>Bacteria</taxon>
        <taxon>Bacillati</taxon>
        <taxon>Actinomycetota</taxon>
        <taxon>Actinomycetes</taxon>
        <taxon>Propionibacteriales</taxon>
        <taxon>Propionibacteriaceae</taxon>
        <taxon>Propionibacterium</taxon>
    </lineage>
</organism>
<dbReference type="InterPro" id="IPR036237">
    <property type="entry name" value="Xyl_isomerase-like_sf"/>
</dbReference>
<dbReference type="InterPro" id="IPR013022">
    <property type="entry name" value="Xyl_isomerase-like_TIM-brl"/>
</dbReference>